<sequence length="212" mass="24495">MTTPQHPKYEYRFMALPRASVTATPCRLSVEAVSEQEARRILAPHFILVFAARLPVTSRITETNMMKVKPVKNEVIMNKVNKNPSSRKNGPEVLAYLGAVLSEHLYKSGIPEDKTDQIVLDVMDVMKFEFGGQVIYFPRGHIIKSDERGEEIYAAYRSGKAIPDIAHDFGCSIQWVYQLIARVRAKRRTEMDKETEERKNKEVNRWKRENLR</sequence>
<dbReference type="PANTHER" id="PTHR37812:SF1">
    <property type="entry name" value="MU-LIKE PROPHAGE FLUMU PROTEIN C"/>
    <property type="match status" value="1"/>
</dbReference>
<accession>A0A3R1AWM1</accession>
<organism evidence="3">
    <name type="scientific">Salmonella enterica I</name>
    <dbReference type="NCBI Taxonomy" id="59201"/>
    <lineage>
        <taxon>Bacteria</taxon>
        <taxon>Pseudomonadati</taxon>
        <taxon>Pseudomonadota</taxon>
        <taxon>Gammaproteobacteria</taxon>
        <taxon>Enterobacterales</taxon>
        <taxon>Enterobacteriaceae</taxon>
        <taxon>Salmonella</taxon>
    </lineage>
</organism>
<dbReference type="Proteomes" id="UP000885348">
    <property type="component" value="Unassembled WGS sequence"/>
</dbReference>
<proteinExistence type="predicted"/>
<dbReference type="EMBL" id="RVVJ01000023">
    <property type="protein sequence ID" value="MML55212.1"/>
    <property type="molecule type" value="Genomic_DNA"/>
</dbReference>
<dbReference type="InterPro" id="IPR009057">
    <property type="entry name" value="Homeodomain-like_sf"/>
</dbReference>
<dbReference type="Pfam" id="PF08765">
    <property type="entry name" value="Mor"/>
    <property type="match status" value="1"/>
</dbReference>
<feature type="domain" description="Mor transcription activator" evidence="2">
    <location>
        <begin position="89"/>
        <end position="190"/>
    </location>
</feature>
<dbReference type="NCBIfam" id="NF033153">
    <property type="entry name" value="phage_ICD_like"/>
    <property type="match status" value="1"/>
</dbReference>
<dbReference type="Gene3D" id="1.10.10.60">
    <property type="entry name" value="Homeodomain-like"/>
    <property type="match status" value="1"/>
</dbReference>
<feature type="region of interest" description="Disordered" evidence="1">
    <location>
        <begin position="188"/>
        <end position="212"/>
    </location>
</feature>
<evidence type="ECO:0000256" key="1">
    <source>
        <dbReference type="SAM" id="MobiDB-lite"/>
    </source>
</evidence>
<dbReference type="AlphaFoldDB" id="A0A3R1AWM1"/>
<reference evidence="3" key="1">
    <citation type="submission" date="2018-09" db="EMBL/GenBank/DDBJ databases">
        <authorList>
            <person name="Ashton P.M."/>
            <person name="Dallman T."/>
            <person name="Nair S."/>
            <person name="De Pinna E."/>
            <person name="Peters T."/>
            <person name="Grant K."/>
        </authorList>
    </citation>
    <scope>NUCLEOTIDE SEQUENCE [LARGE SCALE GENOMIC DNA]</scope>
    <source>
        <strain evidence="3">598938</strain>
    </source>
</reference>
<evidence type="ECO:0000313" key="3">
    <source>
        <dbReference type="EMBL" id="MML55212.1"/>
    </source>
</evidence>
<dbReference type="InterPro" id="IPR014875">
    <property type="entry name" value="Mor_transcription_activator"/>
</dbReference>
<name>A0A3R1AWM1_SALET</name>
<dbReference type="PANTHER" id="PTHR37812">
    <property type="entry name" value="MU-LIKE PROPHAGE FLUMU PROTEIN C"/>
    <property type="match status" value="1"/>
</dbReference>
<evidence type="ECO:0000259" key="2">
    <source>
        <dbReference type="Pfam" id="PF08765"/>
    </source>
</evidence>
<dbReference type="InterPro" id="IPR052411">
    <property type="entry name" value="c-mor_Regulatory_Protein"/>
</dbReference>
<comment type="caution">
    <text evidence="3">The sequence shown here is derived from an EMBL/GenBank/DDBJ whole genome shotgun (WGS) entry which is preliminary data.</text>
</comment>
<dbReference type="SUPFAM" id="SSF46689">
    <property type="entry name" value="Homeodomain-like"/>
    <property type="match status" value="1"/>
</dbReference>
<gene>
    <name evidence="3" type="ORF">D7N80_18275</name>
</gene>
<protein>
    <submittedName>
        <fullName evidence="3">Host cell division inhibitor Icd-like protein</fullName>
    </submittedName>
</protein>